<dbReference type="InParanoid" id="A0A1Y2GWW1"/>
<name>A0A1Y2GWW1_9FUNG</name>
<protein>
    <submittedName>
        <fullName evidence="2">Uncharacterized protein</fullName>
    </submittedName>
</protein>
<sequence>MKEIHSLTFSSTSSFGMPKAKQKKLKAITAITAITHGAAPPPYYGKESHSSSATANIYIKPLFGNKLCIVYIATLTDNGMFKPPGEGCDEIGQPGFSRHVHKCHACHTMIEEMLTKKKKGPKNASFALLPDHQSRNHHYLDSNPIVISTKLLNPTYSSEASSVLPDPSEISSPPPDPSKTSSSPPDPFSPQLDHITEAVSPDLTSEELQFTAQPWASRSVTPCSDELLSRKQKRILDGMDLAPRVAPPGRSETPSKCGSETASRLRALEEGISEMKSTMDKMQSAILSELKKMTAPEAKHG</sequence>
<dbReference type="AlphaFoldDB" id="A0A1Y2GWW1"/>
<reference evidence="2 3" key="1">
    <citation type="submission" date="2016-07" db="EMBL/GenBank/DDBJ databases">
        <title>Pervasive Adenine N6-methylation of Active Genes in Fungi.</title>
        <authorList>
            <consortium name="DOE Joint Genome Institute"/>
            <person name="Mondo S.J."/>
            <person name="Dannebaum R.O."/>
            <person name="Kuo R.C."/>
            <person name="Labutti K."/>
            <person name="Haridas S."/>
            <person name="Kuo A."/>
            <person name="Salamov A."/>
            <person name="Ahrendt S.R."/>
            <person name="Lipzen A."/>
            <person name="Sullivan W."/>
            <person name="Andreopoulos W.B."/>
            <person name="Clum A."/>
            <person name="Lindquist E."/>
            <person name="Daum C."/>
            <person name="Ramamoorthy G.K."/>
            <person name="Gryganskyi A."/>
            <person name="Culley D."/>
            <person name="Magnuson J.K."/>
            <person name="James T.Y."/>
            <person name="O'Malley M.A."/>
            <person name="Stajich J.E."/>
            <person name="Spatafora J.W."/>
            <person name="Visel A."/>
            <person name="Grigoriev I.V."/>
        </authorList>
    </citation>
    <scope>NUCLEOTIDE SEQUENCE [LARGE SCALE GENOMIC DNA]</scope>
    <source>
        <strain evidence="2 3">NRRL 3116</strain>
    </source>
</reference>
<feature type="compositionally biased region" description="Polar residues" evidence="1">
    <location>
        <begin position="252"/>
        <end position="262"/>
    </location>
</feature>
<evidence type="ECO:0000256" key="1">
    <source>
        <dbReference type="SAM" id="MobiDB-lite"/>
    </source>
</evidence>
<organism evidence="2 3">
    <name type="scientific">Lobosporangium transversale</name>
    <dbReference type="NCBI Taxonomy" id="64571"/>
    <lineage>
        <taxon>Eukaryota</taxon>
        <taxon>Fungi</taxon>
        <taxon>Fungi incertae sedis</taxon>
        <taxon>Mucoromycota</taxon>
        <taxon>Mortierellomycotina</taxon>
        <taxon>Mortierellomycetes</taxon>
        <taxon>Mortierellales</taxon>
        <taxon>Mortierellaceae</taxon>
        <taxon>Lobosporangium</taxon>
    </lineage>
</organism>
<dbReference type="RefSeq" id="XP_021884551.1">
    <property type="nucleotide sequence ID" value="XM_022029807.1"/>
</dbReference>
<dbReference type="Proteomes" id="UP000193648">
    <property type="component" value="Unassembled WGS sequence"/>
</dbReference>
<evidence type="ECO:0000313" key="2">
    <source>
        <dbReference type="EMBL" id="ORZ26788.1"/>
    </source>
</evidence>
<comment type="caution">
    <text evidence="2">The sequence shown here is derived from an EMBL/GenBank/DDBJ whole genome shotgun (WGS) entry which is preliminary data.</text>
</comment>
<dbReference type="GeneID" id="33571650"/>
<dbReference type="EMBL" id="MCFF01000006">
    <property type="protein sequence ID" value="ORZ26788.1"/>
    <property type="molecule type" value="Genomic_DNA"/>
</dbReference>
<evidence type="ECO:0000313" key="3">
    <source>
        <dbReference type="Proteomes" id="UP000193648"/>
    </source>
</evidence>
<gene>
    <name evidence="2" type="ORF">BCR41DRAFT_419753</name>
</gene>
<proteinExistence type="predicted"/>
<feature type="region of interest" description="Disordered" evidence="1">
    <location>
        <begin position="241"/>
        <end position="262"/>
    </location>
</feature>
<keyword evidence="3" id="KW-1185">Reference proteome</keyword>
<feature type="region of interest" description="Disordered" evidence="1">
    <location>
        <begin position="157"/>
        <end position="193"/>
    </location>
</feature>
<accession>A0A1Y2GWW1</accession>